<organism evidence="2 3">
    <name type="scientific">Photobacterium damselae</name>
    <dbReference type="NCBI Taxonomy" id="38293"/>
    <lineage>
        <taxon>Bacteria</taxon>
        <taxon>Pseudomonadati</taxon>
        <taxon>Pseudomonadota</taxon>
        <taxon>Gammaproteobacteria</taxon>
        <taxon>Vibrionales</taxon>
        <taxon>Vibrionaceae</taxon>
        <taxon>Photobacterium</taxon>
    </lineage>
</organism>
<dbReference type="OrthoDB" id="5592888at2"/>
<evidence type="ECO:0000313" key="2">
    <source>
        <dbReference type="EMBL" id="SPY43872.1"/>
    </source>
</evidence>
<dbReference type="AlphaFoldDB" id="A0A2T3QHU1"/>
<evidence type="ECO:0000256" key="1">
    <source>
        <dbReference type="SAM" id="SignalP"/>
    </source>
</evidence>
<name>A0A2T3QHU1_PHODM</name>
<sequence>MMKIKKPLVSVLLLSASILPCWVQAAPQLSQSVAAKLQKANTLMQEDKLTQASQLLTSIAVDKAYDKAFIARMLGVVYWQQGKAQSAIKALTQAVNSGLLKDEYGWQTERMLADLLLSEQQYNKALPHYYSLTQVKAKGNKTDEVWLRIAQSHYQLSQWSKVLTSIKRYDSYGNKDSVSPLSIALGAQLQLKKYNLAVPTLNRLIALEPNKNIWWQQLASLQIRIGKTSDALDTLVLAQYQGIQLSNNELLTLAQLYAQRGIPERSAKIIATLSDANTQERLVEQANYWQMAREWDKAITVWKKAVSLNSKYRWQLAQLQLQQGQYQQALSQLNQISNSKYQSQVELAKVRAYYKLDKLEKAIIHAKMANNLKPSQEAKGWIQYLSQMQTMS</sequence>
<feature type="signal peptide" evidence="1">
    <location>
        <begin position="1"/>
        <end position="25"/>
    </location>
</feature>
<dbReference type="Pfam" id="PF13512">
    <property type="entry name" value="TPR_18"/>
    <property type="match status" value="1"/>
</dbReference>
<protein>
    <submittedName>
        <fullName evidence="2">Flp pilus assembly protein TadD, contains TPR repeats</fullName>
    </submittedName>
</protein>
<keyword evidence="1" id="KW-0732">Signal</keyword>
<dbReference type="EMBL" id="UATL01000005">
    <property type="protein sequence ID" value="SPY43872.1"/>
    <property type="molecule type" value="Genomic_DNA"/>
</dbReference>
<dbReference type="Pfam" id="PF13432">
    <property type="entry name" value="TPR_16"/>
    <property type="match status" value="1"/>
</dbReference>
<reference evidence="2 3" key="1">
    <citation type="submission" date="2018-06" db="EMBL/GenBank/DDBJ databases">
        <authorList>
            <consortium name="Pathogen Informatics"/>
            <person name="Doyle S."/>
        </authorList>
    </citation>
    <scope>NUCLEOTIDE SEQUENCE [LARGE SCALE GENOMIC DNA]</scope>
    <source>
        <strain evidence="2 3">NCTC11647</strain>
    </source>
</reference>
<evidence type="ECO:0000313" key="3">
    <source>
        <dbReference type="Proteomes" id="UP000251647"/>
    </source>
</evidence>
<accession>A0A2T3QHU1</accession>
<feature type="chain" id="PRO_5035297890" evidence="1">
    <location>
        <begin position="26"/>
        <end position="392"/>
    </location>
</feature>
<dbReference type="SUPFAM" id="SSF48452">
    <property type="entry name" value="TPR-like"/>
    <property type="match status" value="2"/>
</dbReference>
<proteinExistence type="predicted"/>
<dbReference type="RefSeq" id="WP_005305354.1">
    <property type="nucleotide sequence ID" value="NZ_PYOG01000017.1"/>
</dbReference>
<dbReference type="Proteomes" id="UP000251647">
    <property type="component" value="Unassembled WGS sequence"/>
</dbReference>
<dbReference type="Gene3D" id="1.25.40.10">
    <property type="entry name" value="Tetratricopeptide repeat domain"/>
    <property type="match status" value="3"/>
</dbReference>
<dbReference type="InterPro" id="IPR011990">
    <property type="entry name" value="TPR-like_helical_dom_sf"/>
</dbReference>
<gene>
    <name evidence="2" type="ORF">NCTC11647_02805</name>
</gene>